<dbReference type="PANTHER" id="PTHR42938">
    <property type="entry name" value="FORMATE DEHYDROGENASE 1"/>
    <property type="match status" value="1"/>
</dbReference>
<gene>
    <name evidence="5 8" type="primary">pdxB</name>
    <name evidence="8" type="ORF">DPBNPPHM_02301</name>
</gene>
<dbReference type="PANTHER" id="PTHR42938:SF9">
    <property type="entry name" value="FORMATE DEHYDROGENASE 1"/>
    <property type="match status" value="1"/>
</dbReference>
<dbReference type="EC" id="1.1.1.290" evidence="5"/>
<dbReference type="PROSITE" id="PS00671">
    <property type="entry name" value="D_2_HYDROXYACID_DH_3"/>
    <property type="match status" value="1"/>
</dbReference>
<dbReference type="SUPFAM" id="SSF52283">
    <property type="entry name" value="Formate/glycerate dehydrogenase catalytic domain-like"/>
    <property type="match status" value="1"/>
</dbReference>
<evidence type="ECO:0000256" key="3">
    <source>
        <dbReference type="ARBA" id="ARBA00023027"/>
    </source>
</evidence>
<dbReference type="InterPro" id="IPR006140">
    <property type="entry name" value="D-isomer_DH_NAD-bd"/>
</dbReference>
<evidence type="ECO:0000256" key="1">
    <source>
        <dbReference type="ARBA" id="ARBA00022490"/>
    </source>
</evidence>
<evidence type="ECO:0000313" key="8">
    <source>
        <dbReference type="EMBL" id="CAA0117592.1"/>
    </source>
</evidence>
<dbReference type="Gene3D" id="3.40.50.720">
    <property type="entry name" value="NAD(P)-binding Rossmann-like Domain"/>
    <property type="match status" value="2"/>
</dbReference>
<dbReference type="EMBL" id="CACSII010000019">
    <property type="protein sequence ID" value="CAA0117592.1"/>
    <property type="molecule type" value="Genomic_DNA"/>
</dbReference>
<organism evidence="8 9">
    <name type="scientific">BD1-7 clade bacterium</name>
    <dbReference type="NCBI Taxonomy" id="2029982"/>
    <lineage>
        <taxon>Bacteria</taxon>
        <taxon>Pseudomonadati</taxon>
        <taxon>Pseudomonadota</taxon>
        <taxon>Gammaproteobacteria</taxon>
        <taxon>Cellvibrionales</taxon>
        <taxon>Spongiibacteraceae</taxon>
        <taxon>BD1-7 clade</taxon>
    </lineage>
</organism>
<dbReference type="GO" id="GO:0051287">
    <property type="term" value="F:NAD binding"/>
    <property type="evidence" value="ECO:0007669"/>
    <property type="project" value="InterPro"/>
</dbReference>
<comment type="subcellular location">
    <subcellularLocation>
        <location evidence="5">Cytoplasm</location>
    </subcellularLocation>
</comment>
<evidence type="ECO:0000313" key="9">
    <source>
        <dbReference type="Proteomes" id="UP000434580"/>
    </source>
</evidence>
<evidence type="ECO:0000259" key="6">
    <source>
        <dbReference type="Pfam" id="PF00389"/>
    </source>
</evidence>
<dbReference type="GO" id="GO:0005829">
    <property type="term" value="C:cytosol"/>
    <property type="evidence" value="ECO:0007669"/>
    <property type="project" value="TreeGrafter"/>
</dbReference>
<evidence type="ECO:0000256" key="2">
    <source>
        <dbReference type="ARBA" id="ARBA00023002"/>
    </source>
</evidence>
<reference evidence="8 9" key="1">
    <citation type="submission" date="2019-11" db="EMBL/GenBank/DDBJ databases">
        <authorList>
            <person name="Holert J."/>
        </authorList>
    </citation>
    <scope>NUCLEOTIDE SEQUENCE [LARGE SCALE GENOMIC DNA]</scope>
    <source>
        <strain evidence="8">BC5_2</strain>
    </source>
</reference>
<feature type="binding site" evidence="5">
    <location>
        <position position="290"/>
    </location>
    <ligand>
        <name>NAD(+)</name>
        <dbReference type="ChEBI" id="CHEBI:57540"/>
    </ligand>
</feature>
<dbReference type="Pfam" id="PF00389">
    <property type="entry name" value="2-Hacid_dh"/>
    <property type="match status" value="1"/>
</dbReference>
<feature type="domain" description="D-isomer specific 2-hydroxyacid dehydrogenase catalytic" evidence="6">
    <location>
        <begin position="75"/>
        <end position="312"/>
    </location>
</feature>
<dbReference type="CDD" id="cd12158">
    <property type="entry name" value="ErythrP_dh"/>
    <property type="match status" value="1"/>
</dbReference>
<feature type="binding site" evidence="5">
    <location>
        <position position="265"/>
    </location>
    <ligand>
        <name>NAD(+)</name>
        <dbReference type="ChEBI" id="CHEBI:57540"/>
    </ligand>
</feature>
<comment type="similarity">
    <text evidence="5">Belongs to the D-isomer specific 2-hydroxyacid dehydrogenase family. PdxB subfamily.</text>
</comment>
<feature type="active site" evidence="5">
    <location>
        <position position="270"/>
    </location>
</feature>
<dbReference type="GO" id="GO:0036001">
    <property type="term" value="P:'de novo' pyridoxal 5'-phosphate biosynthetic process"/>
    <property type="evidence" value="ECO:0007669"/>
    <property type="project" value="TreeGrafter"/>
</dbReference>
<feature type="binding site" evidence="5">
    <location>
        <position position="291"/>
    </location>
    <ligand>
        <name>substrate</name>
    </ligand>
</feature>
<keyword evidence="4 5" id="KW-0664">Pyridoxine biosynthesis</keyword>
<comment type="catalytic activity">
    <reaction evidence="5">
        <text>4-phospho-D-erythronate + NAD(+) = (R)-3-hydroxy-2-oxo-4-phosphooxybutanoate + NADH + H(+)</text>
        <dbReference type="Rhea" id="RHEA:18829"/>
        <dbReference type="ChEBI" id="CHEBI:15378"/>
        <dbReference type="ChEBI" id="CHEBI:57540"/>
        <dbReference type="ChEBI" id="CHEBI:57945"/>
        <dbReference type="ChEBI" id="CHEBI:58538"/>
        <dbReference type="ChEBI" id="CHEBI:58766"/>
        <dbReference type="EC" id="1.1.1.290"/>
    </reaction>
</comment>
<keyword evidence="2 5" id="KW-0560">Oxidoreductase</keyword>
<dbReference type="PROSITE" id="PS00065">
    <property type="entry name" value="D_2_HYDROXYACID_DH_1"/>
    <property type="match status" value="1"/>
</dbReference>
<evidence type="ECO:0000256" key="4">
    <source>
        <dbReference type="ARBA" id="ARBA00023096"/>
    </source>
</evidence>
<dbReference type="SUPFAM" id="SSF51735">
    <property type="entry name" value="NAD(P)-binding Rossmann-fold domains"/>
    <property type="match status" value="1"/>
</dbReference>
<protein>
    <recommendedName>
        <fullName evidence="5">Erythronate-4-phosphate dehydrogenase</fullName>
        <ecNumber evidence="5">1.1.1.290</ecNumber>
    </recommendedName>
</protein>
<dbReference type="HAMAP" id="MF_01825">
    <property type="entry name" value="PdxB"/>
    <property type="match status" value="1"/>
</dbReference>
<dbReference type="OrthoDB" id="9770208at2"/>
<keyword evidence="1 5" id="KW-0963">Cytoplasm</keyword>
<dbReference type="Proteomes" id="UP000434580">
    <property type="component" value="Unassembled WGS sequence"/>
</dbReference>
<dbReference type="InterPro" id="IPR038251">
    <property type="entry name" value="PdxB_dimer_sf"/>
</dbReference>
<keyword evidence="3 5" id="KW-0520">NAD</keyword>
<dbReference type="GO" id="GO:0008615">
    <property type="term" value="P:pyridoxine biosynthetic process"/>
    <property type="evidence" value="ECO:0007669"/>
    <property type="project" value="UniProtKB-UniRule"/>
</dbReference>
<dbReference type="InterPro" id="IPR006139">
    <property type="entry name" value="D-isomer_2_OHA_DH_cat_dom"/>
</dbReference>
<comment type="pathway">
    <text evidence="5">Cofactor biosynthesis; pyridoxine 5'-phosphate biosynthesis; pyridoxine 5'-phosphate from D-erythrose 4-phosphate: step 2/5.</text>
</comment>
<evidence type="ECO:0000256" key="5">
    <source>
        <dbReference type="HAMAP-Rule" id="MF_01825"/>
    </source>
</evidence>
<dbReference type="InterPro" id="IPR029753">
    <property type="entry name" value="D-isomer_DH_CS"/>
</dbReference>
<feature type="active site" evidence="5">
    <location>
        <position position="244"/>
    </location>
</feature>
<dbReference type="InterPro" id="IPR020921">
    <property type="entry name" value="Erythronate-4-P_DHase"/>
</dbReference>
<comment type="caution">
    <text evidence="5">Lacks conserved residue(s) required for the propagation of feature annotation.</text>
</comment>
<dbReference type="Gene3D" id="3.30.1370.170">
    <property type="match status" value="1"/>
</dbReference>
<feature type="domain" description="D-isomer specific 2-hydroxyacid dehydrogenase NAD-binding" evidence="7">
    <location>
        <begin position="157"/>
        <end position="289"/>
    </location>
</feature>
<proteinExistence type="inferred from homology"/>
<feature type="active site" description="Proton donor" evidence="5">
    <location>
        <position position="287"/>
    </location>
</feature>
<dbReference type="UniPathway" id="UPA00244">
    <property type="reaction ID" value="UER00310"/>
</dbReference>
<dbReference type="Pfam" id="PF02826">
    <property type="entry name" value="2-Hacid_dh_C"/>
    <property type="match status" value="1"/>
</dbReference>
<dbReference type="InterPro" id="IPR036291">
    <property type="entry name" value="NAD(P)-bd_dom_sf"/>
</dbReference>
<feature type="binding site" evidence="5">
    <location>
        <position position="188"/>
    </location>
    <ligand>
        <name>NAD(+)</name>
        <dbReference type="ChEBI" id="CHEBI:57540"/>
    </ligand>
</feature>
<dbReference type="InterPro" id="IPR029752">
    <property type="entry name" value="D-isomer_DH_CS1"/>
</dbReference>
<evidence type="ECO:0000259" key="7">
    <source>
        <dbReference type="Pfam" id="PF02826"/>
    </source>
</evidence>
<dbReference type="AlphaFoldDB" id="A0A5S9QG84"/>
<name>A0A5S9QG84_9GAMM</name>
<accession>A0A5S9QG84</accession>
<dbReference type="GO" id="GO:0033711">
    <property type="term" value="F:4-phosphoerythronate dehydrogenase activity"/>
    <property type="evidence" value="ECO:0007669"/>
    <property type="project" value="UniProtKB-EC"/>
</dbReference>
<comment type="subunit">
    <text evidence="5">Homodimer.</text>
</comment>
<feature type="binding site" evidence="5">
    <location>
        <position position="88"/>
    </location>
    <ligand>
        <name>substrate</name>
    </ligand>
</feature>
<feature type="binding site" evidence="5">
    <location>
        <position position="109"/>
    </location>
    <ligand>
        <name>substrate</name>
    </ligand>
</feature>
<sequence>MSSLQIGVNIRLMCHSYSEHKNGYKHSKQISMIVDKDDPMTPRLRIVADENIPSLQAYLADCADVKWMPGRQIQSSDLVDCDVLLVRSVTTVDADLLAGTPVKFVGSCTIGLDHLDLTYIADAGIGYAHAPGCNADAVVDYVLAAMFAFQPDLSVWADKSIGVVGLGNVGSALQSRLAALGIKTLAYDPFKDAATNTFEEVMSADVVTLHVPLTTDGTHPTLKMIGPQQIESLRDGVLLINTCRGKVIDNAALAPHLNRLYAVLDVYDEEPQPADELLDQLFIATSHIAGYSMQGKLRGTEMVVRALSEYFDLGLTLPDLLGDYRRDIVIDDDDVSELVRRGYDIKQDSATFTASYQAVSSLEKADFFDRYRREYPLRVDFSYQSVAGAALWPNDEPSKLGFNVSQTNASD</sequence>
<comment type="function">
    <text evidence="5">Catalyzes the oxidation of erythronate-4-phosphate to 3-hydroxy-2-oxo-4-phosphonooxybutanoate.</text>
</comment>